<reference evidence="1" key="1">
    <citation type="submission" date="2021-06" db="EMBL/GenBank/DDBJ databases">
        <authorList>
            <person name="Kallberg Y."/>
            <person name="Tangrot J."/>
            <person name="Rosling A."/>
        </authorList>
    </citation>
    <scope>NUCLEOTIDE SEQUENCE</scope>
    <source>
        <strain evidence="1">CL356</strain>
    </source>
</reference>
<organism evidence="1 2">
    <name type="scientific">Acaulospora colombiana</name>
    <dbReference type="NCBI Taxonomy" id="27376"/>
    <lineage>
        <taxon>Eukaryota</taxon>
        <taxon>Fungi</taxon>
        <taxon>Fungi incertae sedis</taxon>
        <taxon>Mucoromycota</taxon>
        <taxon>Glomeromycotina</taxon>
        <taxon>Glomeromycetes</taxon>
        <taxon>Diversisporales</taxon>
        <taxon>Acaulosporaceae</taxon>
        <taxon>Acaulospora</taxon>
    </lineage>
</organism>
<feature type="non-terminal residue" evidence="1">
    <location>
        <position position="1623"/>
    </location>
</feature>
<proteinExistence type="predicted"/>
<comment type="caution">
    <text evidence="1">The sequence shown here is derived from an EMBL/GenBank/DDBJ whole genome shotgun (WGS) entry which is preliminary data.</text>
</comment>
<sequence length="1623" mass="186485">FNAASKTGNEKEEKDDSIFTQGHQNAFDGVRGQRFEVDLENMNNDRTHVPAIKKVLDMHSYQTGIVGAVTEKSINEPVLAPKISDAIAPNEGFPKPVHRSLFRRRKDQEQKENVDITGSSNEVESEVYTHKLSASSQLNKDTRIFESDYWDIDQENNRKIASMSEVEIQETVEMLRKSLSPGFVEKLMKARPLVERVKEGSAAEKNDKDIRVQFKDAEDMECDDDNSMLIRMKEKYFPDVPFEPEKMEWMGVKYNKETTKSSSFTVSTGTSPYAAGPLDPLVASFRFDFSGNIVDKDADVPSYLGLHHHGDDPDQAGYTISELLHLTRSTVPSQRIIPLNVIGRIMKKVRQRVYGEENSDEVANWAMKMKLPVYLRSALDDSFEPVVVAAVDAIAALTIGSHEEEKLWEDSFRLYRGYETVALRRSAVSSKRHFGMDISETDNNDNEPMSTTESHVKLASKDLIAGLISMDTTNRFRYLLEEFHLPKITNEQILLMLIRFSRHSHKSARLILHSPRLLEVVHEKFISLPWPILHTSDEAVQSKFPSLAAAKLIRVLCQSSRNMSIEIMEKYADSFLRYVLVNPASLSDESEMIIGYEFLKETLRIYQTLAAYGLYREIFSRAYSVLNEYFIREILYSLTPPWEWDDSEIYHKQQKLSIAILFFRLLETWTRVQNTRAGGNQKSDAQPSEFIKDSVDLMARWIPSFPTALVPQGGEEIPVDYELALNLMSSIARYVSSWCRHLREHSLKDTGEILRIWEELNMERWHDSTLCYFLRSQMVNLTTQELYSNIWQISNLPGAYHSSTLKHLSRSFSSSVIFDTFLSFISLIRQICELFPQKAFLEKALDVVGSSFSVETLQLCILRSPTKAEWVAFFDRTRSYLLNEWICIFKMLIRDVITGEMKVYYSTKVLQAAFTSMCNIPPGDESIASEMLEYILEEICLSTSDVAWAEEIKESLGSFYNDLIKPIFVIDNQGDAYQQGDKTLMWNYTGDRGGLPLSRGWIWAPIDALYIKNPNLVMDEEVRIEVVRNCLVLVWEVMKICDGFKNPMFSKYVVDPAILMVSIMKVFMMSGELYDVPRIKLWIEKFFAKFSFRQSVADDFTSMVGPSGFPENLSMEKATEEVLKIPFYQFFSDFTGVYAAESSGNKLFAQLIILPLSSIYPTDFKLLVWSDLHDVLGTISIDHWDVLCINSTLVSYFWPLESSTAVLQSFVNAILHDKVTREKTPFLYWMVIHHLNGFVFLEQIDEGKDEDINYHKRLEISKAVVKSARKEVVKDYLMYTSKNFDAEILRLELFAKVVSFLNSEIIALSNPKRAYNLLIGKFFGTLLRTRSFISKLGSTASNEENVRDASIRILQMIDGIFRRGLFHQDHVSEYALPSKSAQEKEHESKVVKNYHDQLFDKLTEEVSGGGGGQKLIVMEIIPLWFGYFIEESRRESGKGHTFPGYPKISQDKSRTLEFNFFWDLWNIIIQPISNSMKASDSKILFSTLADLLSELLSFNVYQAKNDDISVRQRECLKKAVEFLILQATKMKGKADISRSLEILLQIEHDLVKPHVTSIWDFILKDNIEATEESLSLAKRILEIFSKSHEMHHFIDSFCLALKDTEIEAEHVLRNPLFSREFLD</sequence>
<keyword evidence="2" id="KW-1185">Reference proteome</keyword>
<protein>
    <submittedName>
        <fullName evidence="1">14079_t:CDS:1</fullName>
    </submittedName>
</protein>
<evidence type="ECO:0000313" key="2">
    <source>
        <dbReference type="Proteomes" id="UP000789525"/>
    </source>
</evidence>
<feature type="non-terminal residue" evidence="1">
    <location>
        <position position="1"/>
    </location>
</feature>
<gene>
    <name evidence="1" type="ORF">ACOLOM_LOCUS6236</name>
</gene>
<dbReference type="EMBL" id="CAJVPT010012627">
    <property type="protein sequence ID" value="CAG8588741.1"/>
    <property type="molecule type" value="Genomic_DNA"/>
</dbReference>
<accession>A0ACA9MHA7</accession>
<name>A0ACA9MHA7_9GLOM</name>
<evidence type="ECO:0000313" key="1">
    <source>
        <dbReference type="EMBL" id="CAG8588741.1"/>
    </source>
</evidence>
<dbReference type="Proteomes" id="UP000789525">
    <property type="component" value="Unassembled WGS sequence"/>
</dbReference>